<organism evidence="1 2">
    <name type="scientific">Vibrio parahaemolyticus</name>
    <dbReference type="NCBI Taxonomy" id="670"/>
    <lineage>
        <taxon>Bacteria</taxon>
        <taxon>Pseudomonadati</taxon>
        <taxon>Pseudomonadota</taxon>
        <taxon>Gammaproteobacteria</taxon>
        <taxon>Vibrionales</taxon>
        <taxon>Vibrionaceae</taxon>
        <taxon>Vibrio</taxon>
    </lineage>
</organism>
<name>A0A7Y0S1Q4_VIBPH</name>
<evidence type="ECO:0000313" key="2">
    <source>
        <dbReference type="Proteomes" id="UP000555836"/>
    </source>
</evidence>
<proteinExistence type="predicted"/>
<accession>A0A7Y0S1Q4</accession>
<gene>
    <name evidence="1" type="ORF">HKB21_03665</name>
</gene>
<evidence type="ECO:0000313" key="1">
    <source>
        <dbReference type="EMBL" id="NMU24715.1"/>
    </source>
</evidence>
<reference evidence="1 2" key="1">
    <citation type="submission" date="2020-04" db="EMBL/GenBank/DDBJ databases">
        <title>Whole-genome sequencing of Vibrio spp. from China reveals different genetic environments of blaCTX-M-14 among diverse lineages.</title>
        <authorList>
            <person name="Zheng Z."/>
            <person name="Ye L."/>
            <person name="Chen S."/>
        </authorList>
    </citation>
    <scope>NUCLEOTIDE SEQUENCE [LARGE SCALE GENOMIC DNA]</scope>
    <source>
        <strain evidence="1 2">Vb0574</strain>
    </source>
</reference>
<dbReference type="Proteomes" id="UP000555836">
    <property type="component" value="Unassembled WGS sequence"/>
</dbReference>
<protein>
    <submittedName>
        <fullName evidence="1">Uncharacterized protein</fullName>
    </submittedName>
</protein>
<feature type="non-terminal residue" evidence="1">
    <location>
        <position position="1"/>
    </location>
</feature>
<dbReference type="EMBL" id="JABCLD010000472">
    <property type="protein sequence ID" value="NMU24715.1"/>
    <property type="molecule type" value="Genomic_DNA"/>
</dbReference>
<comment type="caution">
    <text evidence="1">The sequence shown here is derived from an EMBL/GenBank/DDBJ whole genome shotgun (WGS) entry which is preliminary data.</text>
</comment>
<sequence>LTANPLHKFRLASNIQPTIKWFNSMLQPSQGGYTAWQHLEAQVQQLEQSDTAIEQQVQVRTAKQQELNRLRGFAKSITVLQTRRQTA</sequence>
<feature type="non-terminal residue" evidence="1">
    <location>
        <position position="87"/>
    </location>
</feature>
<dbReference type="AlphaFoldDB" id="A0A7Y0S1Q4"/>